<keyword evidence="2" id="KW-1185">Reference proteome</keyword>
<evidence type="ECO:0000313" key="1">
    <source>
        <dbReference type="EMBL" id="NDV01423.1"/>
    </source>
</evidence>
<protein>
    <recommendedName>
        <fullName evidence="3">Pentapeptide repeat protein</fullName>
    </recommendedName>
</protein>
<reference evidence="1 2" key="1">
    <citation type="submission" date="2020-02" db="EMBL/GenBank/DDBJ databases">
        <title>Pseudoroseicyclus tamarix, sp. nov., isolated from offshore sediment of a Tamarix chinensis forest.</title>
        <authorList>
            <person name="Gai Y."/>
        </authorList>
    </citation>
    <scope>NUCLEOTIDE SEQUENCE [LARGE SCALE GENOMIC DNA]</scope>
    <source>
        <strain evidence="1 2">CLL3-39</strain>
    </source>
</reference>
<sequence>MADNRAGPSGPAAVSGPHFEADCSRCAALCCMALALDEGPHFAIDKPAGTPCPNLSGHACSIHDRLPDAGFPGCAAYDCAGAGQRVVQEVFAGRSWQQEAALTGPMIRAFAAMREVQALHRFLLSAAGLPLTPAQEEERLAWLETLAPERAWDAAALERAAADTAPAIRHWLRSLAPHLAQRGAAS</sequence>
<organism evidence="1 2">
    <name type="scientific">Pseudoroseicyclus tamaricis</name>
    <dbReference type="NCBI Taxonomy" id="2705421"/>
    <lineage>
        <taxon>Bacteria</taxon>
        <taxon>Pseudomonadati</taxon>
        <taxon>Pseudomonadota</taxon>
        <taxon>Alphaproteobacteria</taxon>
        <taxon>Rhodobacterales</taxon>
        <taxon>Paracoccaceae</taxon>
        <taxon>Pseudoroseicyclus</taxon>
    </lineage>
</organism>
<accession>A0A6B2JJ36</accession>
<comment type="caution">
    <text evidence="1">The sequence shown here is derived from an EMBL/GenBank/DDBJ whole genome shotgun (WGS) entry which is preliminary data.</text>
</comment>
<dbReference type="RefSeq" id="WP_163893271.1">
    <property type="nucleotide sequence ID" value="NZ_JAAFYS010000002.1"/>
</dbReference>
<evidence type="ECO:0000313" key="2">
    <source>
        <dbReference type="Proteomes" id="UP000474757"/>
    </source>
</evidence>
<dbReference type="Proteomes" id="UP000474757">
    <property type="component" value="Unassembled WGS sequence"/>
</dbReference>
<gene>
    <name evidence="1" type="ORF">GZA08_10650</name>
</gene>
<dbReference type="EMBL" id="JAAGAB010000002">
    <property type="protein sequence ID" value="NDV01423.1"/>
    <property type="molecule type" value="Genomic_DNA"/>
</dbReference>
<dbReference type="AlphaFoldDB" id="A0A6B2JJ36"/>
<name>A0A6B2JJ36_9RHOB</name>
<evidence type="ECO:0008006" key="3">
    <source>
        <dbReference type="Google" id="ProtNLM"/>
    </source>
</evidence>
<proteinExistence type="predicted"/>